<sequence length="688" mass="77300">MSESIASIHLCASQSTPPFHHLSNDSFTFSDSLALLVLPVDPVDINNTETKTVTRFWPSCIPLYTLAELSYLQGRKDRIIKILKDGRNKKLGNGLQAASARVLTHHQYTATFLDETRMLDRLLMSIFTCTTFTKDVVYKMDENLYQELYAKLTARCEIASSSLHTFGYSDLQPPAWPISTAKGLTANNFEIYALQYCVRVENFLYMLDDVHDWDKLQTRVYLDERLLSAQRNADRARLGRTEYYHSAVPPAPHSNPLKSQTSCHTSAFNWRCGGAHYEATRDTGQHPNNSWIAETQGQPYCQASRHSHTPVLDNNEHKGNHSDVKLKITNAPTRDSSPETSVSCEGKPDNISTPSRALNHNISNSILPHSMNSELRTFRIASNTPCAPFSGEDKSSILPHRVRRRTHQLRKRLQQALRHSTFDIMDRQRQLKRRRKCMQRPSSFTCLQSEVSQCFTSGKSALTLSSVHLQTAVRSTASPYKNTTMAATGTNPISHSGQSHKFASTPTKENTDRHNNIKCTPEHDSLPRIHAKLRLYEYDSHLMSPRGENQTHLLTKPQSTTSLSKGSRGIYIMSLMSPRVTLTVPSDSDFKPSKEEGSRRPGSMRKLDDQIRDPGINICGMVEINVVKDNKTGYPDVQGKGPQPGRVSRVNKPMKTSAKKLVGIREKTYPITSSPDSLSLALQTSTML</sequence>
<name>A0A2H3EAX0_ARMGA</name>
<evidence type="ECO:0000313" key="2">
    <source>
        <dbReference type="EMBL" id="PBL04600.1"/>
    </source>
</evidence>
<accession>A0A2H3EAX0</accession>
<evidence type="ECO:0000256" key="1">
    <source>
        <dbReference type="SAM" id="MobiDB-lite"/>
    </source>
</evidence>
<feature type="region of interest" description="Disordered" evidence="1">
    <location>
        <begin position="487"/>
        <end position="523"/>
    </location>
</feature>
<dbReference type="EMBL" id="KZ293644">
    <property type="protein sequence ID" value="PBL04600.1"/>
    <property type="molecule type" value="Genomic_DNA"/>
</dbReference>
<keyword evidence="3" id="KW-1185">Reference proteome</keyword>
<gene>
    <name evidence="2" type="ORF">ARMGADRAFT_1096975</name>
</gene>
<feature type="region of interest" description="Disordered" evidence="1">
    <location>
        <begin position="330"/>
        <end position="356"/>
    </location>
</feature>
<feature type="region of interest" description="Disordered" evidence="1">
    <location>
        <begin position="583"/>
        <end position="612"/>
    </location>
</feature>
<organism evidence="2 3">
    <name type="scientific">Armillaria gallica</name>
    <name type="common">Bulbous honey fungus</name>
    <name type="synonym">Armillaria bulbosa</name>
    <dbReference type="NCBI Taxonomy" id="47427"/>
    <lineage>
        <taxon>Eukaryota</taxon>
        <taxon>Fungi</taxon>
        <taxon>Dikarya</taxon>
        <taxon>Basidiomycota</taxon>
        <taxon>Agaricomycotina</taxon>
        <taxon>Agaricomycetes</taxon>
        <taxon>Agaricomycetidae</taxon>
        <taxon>Agaricales</taxon>
        <taxon>Marasmiineae</taxon>
        <taxon>Physalacriaceae</taxon>
        <taxon>Armillaria</taxon>
    </lineage>
</organism>
<feature type="compositionally biased region" description="Polar residues" evidence="1">
    <location>
        <begin position="330"/>
        <end position="343"/>
    </location>
</feature>
<dbReference type="InParanoid" id="A0A2H3EAX0"/>
<feature type="compositionally biased region" description="Basic and acidic residues" evidence="1">
    <location>
        <begin position="588"/>
        <end position="612"/>
    </location>
</feature>
<dbReference type="OrthoDB" id="3101140at2759"/>
<feature type="compositionally biased region" description="Polar residues" evidence="1">
    <location>
        <begin position="487"/>
        <end position="508"/>
    </location>
</feature>
<feature type="compositionally biased region" description="Basic and acidic residues" evidence="1">
    <location>
        <begin position="509"/>
        <end position="523"/>
    </location>
</feature>
<evidence type="ECO:0000313" key="3">
    <source>
        <dbReference type="Proteomes" id="UP000217790"/>
    </source>
</evidence>
<dbReference type="Proteomes" id="UP000217790">
    <property type="component" value="Unassembled WGS sequence"/>
</dbReference>
<dbReference type="AlphaFoldDB" id="A0A2H3EAX0"/>
<protein>
    <submittedName>
        <fullName evidence="2">Uncharacterized protein</fullName>
    </submittedName>
</protein>
<proteinExistence type="predicted"/>
<reference evidence="3" key="1">
    <citation type="journal article" date="2017" name="Nat. Ecol. Evol.">
        <title>Genome expansion and lineage-specific genetic innovations in the forest pathogenic fungi Armillaria.</title>
        <authorList>
            <person name="Sipos G."/>
            <person name="Prasanna A.N."/>
            <person name="Walter M.C."/>
            <person name="O'Connor E."/>
            <person name="Balint B."/>
            <person name="Krizsan K."/>
            <person name="Kiss B."/>
            <person name="Hess J."/>
            <person name="Varga T."/>
            <person name="Slot J."/>
            <person name="Riley R."/>
            <person name="Boka B."/>
            <person name="Rigling D."/>
            <person name="Barry K."/>
            <person name="Lee J."/>
            <person name="Mihaltcheva S."/>
            <person name="LaButti K."/>
            <person name="Lipzen A."/>
            <person name="Waldron R."/>
            <person name="Moloney N.M."/>
            <person name="Sperisen C."/>
            <person name="Kredics L."/>
            <person name="Vagvoelgyi C."/>
            <person name="Patrignani A."/>
            <person name="Fitzpatrick D."/>
            <person name="Nagy I."/>
            <person name="Doyle S."/>
            <person name="Anderson J.B."/>
            <person name="Grigoriev I.V."/>
            <person name="Gueldener U."/>
            <person name="Muensterkoetter M."/>
            <person name="Nagy L.G."/>
        </authorList>
    </citation>
    <scope>NUCLEOTIDE SEQUENCE [LARGE SCALE GENOMIC DNA]</scope>
    <source>
        <strain evidence="3">Ar21-2</strain>
    </source>
</reference>